<evidence type="ECO:0000313" key="2">
    <source>
        <dbReference type="EMBL" id="GIM09478.1"/>
    </source>
</evidence>
<feature type="compositionally biased region" description="Basic and acidic residues" evidence="1">
    <location>
        <begin position="65"/>
        <end position="78"/>
    </location>
</feature>
<dbReference type="Proteomes" id="UP000722791">
    <property type="component" value="Unassembled WGS sequence"/>
</dbReference>
<dbReference type="EMBL" id="BNCQ01000031">
    <property type="protein sequence ID" value="GIM09478.1"/>
    <property type="molecule type" value="Genomic_DNA"/>
</dbReference>
<gene>
    <name evidence="2" type="ORF">Vretimale_13310</name>
</gene>
<accession>A0A8J4GM87</accession>
<organism evidence="2 3">
    <name type="scientific">Volvox reticuliferus</name>
    <dbReference type="NCBI Taxonomy" id="1737510"/>
    <lineage>
        <taxon>Eukaryota</taxon>
        <taxon>Viridiplantae</taxon>
        <taxon>Chlorophyta</taxon>
        <taxon>core chlorophytes</taxon>
        <taxon>Chlorophyceae</taxon>
        <taxon>CS clade</taxon>
        <taxon>Chlamydomonadales</taxon>
        <taxon>Volvocaceae</taxon>
        <taxon>Volvox</taxon>
    </lineage>
</organism>
<feature type="compositionally biased region" description="Acidic residues" evidence="1">
    <location>
        <begin position="96"/>
        <end position="107"/>
    </location>
</feature>
<feature type="compositionally biased region" description="Low complexity" evidence="1">
    <location>
        <begin position="152"/>
        <end position="166"/>
    </location>
</feature>
<reference evidence="2" key="1">
    <citation type="journal article" date="2021" name="Proc. Natl. Acad. Sci. U.S.A.">
        <title>Three genomes in the algal genus Volvox reveal the fate of a haploid sex-determining region after a transition to homothallism.</title>
        <authorList>
            <person name="Yamamoto K."/>
            <person name="Hamaji T."/>
            <person name="Kawai-Toyooka H."/>
            <person name="Matsuzaki R."/>
            <person name="Takahashi F."/>
            <person name="Nishimura Y."/>
            <person name="Kawachi M."/>
            <person name="Noguchi H."/>
            <person name="Minakuchi Y."/>
            <person name="Umen J.G."/>
            <person name="Toyoda A."/>
            <person name="Nozaki H."/>
        </authorList>
    </citation>
    <scope>NUCLEOTIDE SEQUENCE</scope>
    <source>
        <strain evidence="2">NIES-3785</strain>
    </source>
</reference>
<feature type="non-terminal residue" evidence="2">
    <location>
        <position position="1"/>
    </location>
</feature>
<feature type="region of interest" description="Disordered" evidence="1">
    <location>
        <begin position="1"/>
        <end position="166"/>
    </location>
</feature>
<feature type="compositionally biased region" description="Acidic residues" evidence="1">
    <location>
        <begin position="51"/>
        <end position="64"/>
    </location>
</feature>
<name>A0A8J4GM87_9CHLO</name>
<feature type="non-terminal residue" evidence="2">
    <location>
        <position position="212"/>
    </location>
</feature>
<comment type="caution">
    <text evidence="2">The sequence shown here is derived from an EMBL/GenBank/DDBJ whole genome shotgun (WGS) entry which is preliminary data.</text>
</comment>
<sequence>LARLTNAAAAASVAAAEPPSLPLPAATPAAPPLLPPAAVQEVDRGEGQELPNEDVEDEEEEEEGSETHAEPMNHHDGDAVEQEEWEDMVAAGESAQDQDQDQEEVVSEQEHAGEAPSIPAAADDGALTPGVTAESAAGDGGGDLNAEPPSQASRGADAESAASASLRAALERWADSPAGRAMAAARAALPIAAVRGELIEALRQGDVVVVSG</sequence>
<proteinExistence type="predicted"/>
<evidence type="ECO:0000256" key="1">
    <source>
        <dbReference type="SAM" id="MobiDB-lite"/>
    </source>
</evidence>
<feature type="compositionally biased region" description="Low complexity" evidence="1">
    <location>
        <begin position="1"/>
        <end position="28"/>
    </location>
</feature>
<dbReference type="AlphaFoldDB" id="A0A8J4GM87"/>
<evidence type="ECO:0000313" key="3">
    <source>
        <dbReference type="Proteomes" id="UP000722791"/>
    </source>
</evidence>
<protein>
    <submittedName>
        <fullName evidence="2">Uncharacterized protein</fullName>
    </submittedName>
</protein>